<dbReference type="OrthoDB" id="551431at2759"/>
<dbReference type="VEuPathDB" id="FungiDB:BD410DRAFT_425041"/>
<evidence type="ECO:0000256" key="2">
    <source>
        <dbReference type="SAM" id="MobiDB-lite"/>
    </source>
</evidence>
<protein>
    <recommendedName>
        <fullName evidence="3">SRR1-like domain-containing protein</fullName>
    </recommendedName>
</protein>
<dbReference type="InterPro" id="IPR040044">
    <property type="entry name" value="SRR1L"/>
</dbReference>
<dbReference type="EMBL" id="ML170159">
    <property type="protein sequence ID" value="TDL27518.1"/>
    <property type="molecule type" value="Genomic_DNA"/>
</dbReference>
<evidence type="ECO:0000259" key="3">
    <source>
        <dbReference type="Pfam" id="PF07985"/>
    </source>
</evidence>
<dbReference type="Proteomes" id="UP000294933">
    <property type="component" value="Unassembled WGS sequence"/>
</dbReference>
<feature type="region of interest" description="Disordered" evidence="2">
    <location>
        <begin position="1"/>
        <end position="34"/>
    </location>
</feature>
<gene>
    <name evidence="4" type="ORF">BD410DRAFT_425041</name>
</gene>
<feature type="compositionally biased region" description="Basic residues" evidence="2">
    <location>
        <begin position="19"/>
        <end position="28"/>
    </location>
</feature>
<reference evidence="4 5" key="1">
    <citation type="submission" date="2018-06" db="EMBL/GenBank/DDBJ databases">
        <title>A transcriptomic atlas of mushroom development highlights an independent origin of complex multicellularity.</title>
        <authorList>
            <consortium name="DOE Joint Genome Institute"/>
            <person name="Krizsan K."/>
            <person name="Almasi E."/>
            <person name="Merenyi Z."/>
            <person name="Sahu N."/>
            <person name="Viragh M."/>
            <person name="Koszo T."/>
            <person name="Mondo S."/>
            <person name="Kiss B."/>
            <person name="Balint B."/>
            <person name="Kues U."/>
            <person name="Barry K."/>
            <person name="Hegedus J.C."/>
            <person name="Henrissat B."/>
            <person name="Johnson J."/>
            <person name="Lipzen A."/>
            <person name="Ohm R."/>
            <person name="Nagy I."/>
            <person name="Pangilinan J."/>
            <person name="Yan J."/>
            <person name="Xiong Y."/>
            <person name="Grigoriev I.V."/>
            <person name="Hibbett D.S."/>
            <person name="Nagy L.G."/>
        </authorList>
    </citation>
    <scope>NUCLEOTIDE SEQUENCE [LARGE SCALE GENOMIC DNA]</scope>
    <source>
        <strain evidence="4 5">SZMC22713</strain>
    </source>
</reference>
<dbReference type="Pfam" id="PF07985">
    <property type="entry name" value="SRR1"/>
    <property type="match status" value="1"/>
</dbReference>
<proteinExistence type="inferred from homology"/>
<accession>A0A4Y7QJW1</accession>
<dbReference type="GO" id="GO:0005634">
    <property type="term" value="C:nucleus"/>
    <property type="evidence" value="ECO:0007669"/>
    <property type="project" value="TreeGrafter"/>
</dbReference>
<name>A0A4Y7QJW1_9AGAM</name>
<evidence type="ECO:0000256" key="1">
    <source>
        <dbReference type="ARBA" id="ARBA00009856"/>
    </source>
</evidence>
<dbReference type="PANTHER" id="PTHR28626:SF3">
    <property type="entry name" value="SRR1-LIKE PROTEIN"/>
    <property type="match status" value="1"/>
</dbReference>
<organism evidence="4 5">
    <name type="scientific">Rickenella mellea</name>
    <dbReference type="NCBI Taxonomy" id="50990"/>
    <lineage>
        <taxon>Eukaryota</taxon>
        <taxon>Fungi</taxon>
        <taxon>Dikarya</taxon>
        <taxon>Basidiomycota</taxon>
        <taxon>Agaricomycotina</taxon>
        <taxon>Agaricomycetes</taxon>
        <taxon>Hymenochaetales</taxon>
        <taxon>Rickenellaceae</taxon>
        <taxon>Rickenella</taxon>
    </lineage>
</organism>
<comment type="similarity">
    <text evidence="1">Belongs to the SRR1 family.</text>
</comment>
<dbReference type="InterPro" id="IPR012942">
    <property type="entry name" value="SRR1-like"/>
</dbReference>
<keyword evidence="5" id="KW-1185">Reference proteome</keyword>
<dbReference type="AlphaFoldDB" id="A0A4Y7QJW1"/>
<feature type="domain" description="SRR1-like" evidence="3">
    <location>
        <begin position="67"/>
        <end position="227"/>
    </location>
</feature>
<sequence>MSPTDGPFLYDNVSYQPSRSRKKRKKHAPSIEDSAQSRLDRTIAELSSSAWLAACTTLLKQGLSAFGKRPSEILCLGLGSPCASAEARRQLCFLVHLRDVLQICPQNVLACDPIFSDGDVSCLRQCDVVQLTDNKMGKYRLDKPSIAFMPHCTATLYENLLRENWSTACLSNIVVIGNCLAEYVDATPVRKLQTEYPCIARLVPYLVVHVFPAYAPHAATFFNTAVQFAIMENLPAENDSFWDLPEASLVHADDGEIR</sequence>
<dbReference type="PANTHER" id="PTHR28626">
    <property type="entry name" value="SRR1-LIKE PROTEIN"/>
    <property type="match status" value="1"/>
</dbReference>
<evidence type="ECO:0000313" key="4">
    <source>
        <dbReference type="EMBL" id="TDL27518.1"/>
    </source>
</evidence>
<evidence type="ECO:0000313" key="5">
    <source>
        <dbReference type="Proteomes" id="UP000294933"/>
    </source>
</evidence>
<dbReference type="GO" id="GO:0005737">
    <property type="term" value="C:cytoplasm"/>
    <property type="evidence" value="ECO:0007669"/>
    <property type="project" value="TreeGrafter"/>
</dbReference>